<proteinExistence type="predicted"/>
<evidence type="ECO:0000256" key="4">
    <source>
        <dbReference type="ARBA" id="ARBA00023136"/>
    </source>
</evidence>
<accession>A0ABQ9JMM1</accession>
<feature type="transmembrane region" description="Helical" evidence="5">
    <location>
        <begin position="73"/>
        <end position="97"/>
    </location>
</feature>
<evidence type="ECO:0000256" key="2">
    <source>
        <dbReference type="ARBA" id="ARBA00022692"/>
    </source>
</evidence>
<comment type="caution">
    <text evidence="7">The sequence shown here is derived from an EMBL/GenBank/DDBJ whole genome shotgun (WGS) entry which is preliminary data.</text>
</comment>
<feature type="transmembrane region" description="Helical" evidence="5">
    <location>
        <begin position="162"/>
        <end position="180"/>
    </location>
</feature>
<keyword evidence="8" id="KW-1185">Reference proteome</keyword>
<dbReference type="Proteomes" id="UP001162164">
    <property type="component" value="Unassembled WGS sequence"/>
</dbReference>
<feature type="transmembrane region" description="Helical" evidence="5">
    <location>
        <begin position="333"/>
        <end position="350"/>
    </location>
</feature>
<feature type="transmembrane region" description="Helical" evidence="5">
    <location>
        <begin position="425"/>
        <end position="451"/>
    </location>
</feature>
<dbReference type="Pfam" id="PF13705">
    <property type="entry name" value="TRC8_N"/>
    <property type="match status" value="1"/>
</dbReference>
<evidence type="ECO:0000313" key="7">
    <source>
        <dbReference type="EMBL" id="KAJ8979182.1"/>
    </source>
</evidence>
<feature type="transmembrane region" description="Helical" evidence="5">
    <location>
        <begin position="104"/>
        <end position="121"/>
    </location>
</feature>
<name>A0ABQ9JMM1_9CUCU</name>
<evidence type="ECO:0000313" key="8">
    <source>
        <dbReference type="Proteomes" id="UP001162164"/>
    </source>
</evidence>
<keyword evidence="4 5" id="KW-0472">Membrane</keyword>
<keyword evidence="3 5" id="KW-1133">Transmembrane helix</keyword>
<protein>
    <recommendedName>
        <fullName evidence="6">TRC8-like N-terminal domain-containing protein</fullName>
    </recommendedName>
</protein>
<gene>
    <name evidence="7" type="ORF">NQ317_010942</name>
</gene>
<reference evidence="7" key="1">
    <citation type="journal article" date="2023" name="Insect Mol. Biol.">
        <title>Genome sequencing provides insights into the evolution of gene families encoding plant cell wall-degrading enzymes in longhorned beetles.</title>
        <authorList>
            <person name="Shin N.R."/>
            <person name="Okamura Y."/>
            <person name="Kirsch R."/>
            <person name="Pauchet Y."/>
        </authorList>
    </citation>
    <scope>NUCLEOTIDE SEQUENCE</scope>
    <source>
        <strain evidence="7">MMC_N1</strain>
    </source>
</reference>
<evidence type="ECO:0000256" key="1">
    <source>
        <dbReference type="ARBA" id="ARBA00004141"/>
    </source>
</evidence>
<evidence type="ECO:0000256" key="3">
    <source>
        <dbReference type="ARBA" id="ARBA00022989"/>
    </source>
</evidence>
<dbReference type="EMBL" id="JAPWTJ010000366">
    <property type="protein sequence ID" value="KAJ8979182.1"/>
    <property type="molecule type" value="Genomic_DNA"/>
</dbReference>
<comment type="subcellular location">
    <subcellularLocation>
        <location evidence="1">Membrane</location>
        <topology evidence="1">Multi-pass membrane protein</topology>
    </subcellularLocation>
</comment>
<dbReference type="InterPro" id="IPR025754">
    <property type="entry name" value="TRC8_N_dom"/>
</dbReference>
<feature type="transmembrane region" description="Helical" evidence="5">
    <location>
        <begin position="192"/>
        <end position="214"/>
    </location>
</feature>
<evidence type="ECO:0000256" key="5">
    <source>
        <dbReference type="SAM" id="Phobius"/>
    </source>
</evidence>
<evidence type="ECO:0000259" key="6">
    <source>
        <dbReference type="Pfam" id="PF13705"/>
    </source>
</evidence>
<sequence length="477" mass="53959">MSFRGRVLGLVKVILRVPPLFVIDEILKIGLGLTELTEYDLSNFGEEDYENVTNTYENSTTSGIPYDPMVYRFILMSVIRLLFSTLGCAMAICLFILSTKQLMVVYMYLMSVGMVLLSYWSNVSTVKLIVSSVEQSNGTFDIIPTLLSLNVINIHLGPRYPVLQKLLPIAFITPSVLALFPIKPSILSNIPLFATLFPLALVKFVLLSSGFQIIHSIYSGYVQAKNVISNFGMSALVESEWLRLNVPEVLRTFWVLRVFEHAGIFFLSGYWDLDDGHSPYFRLMKYLMVTGCDTLTAVLGITSIVSFVCNYIGKFFQWVLLTGDENDKNFATVSAIVFYILALQTGLTGLEPEIRFIRLCRNFCLLFTALMHFTHNVVNPLLMSLSASHNPSLRRHLHALLVCGVLVMLPILLMYLLWSTQETSTWLLAVTAFSIEVIVKVFVSLAIYSLFLLDARRETFWENWTITFTTLELLVTP</sequence>
<organism evidence="7 8">
    <name type="scientific">Molorchus minor</name>
    <dbReference type="NCBI Taxonomy" id="1323400"/>
    <lineage>
        <taxon>Eukaryota</taxon>
        <taxon>Metazoa</taxon>
        <taxon>Ecdysozoa</taxon>
        <taxon>Arthropoda</taxon>
        <taxon>Hexapoda</taxon>
        <taxon>Insecta</taxon>
        <taxon>Pterygota</taxon>
        <taxon>Neoptera</taxon>
        <taxon>Endopterygota</taxon>
        <taxon>Coleoptera</taxon>
        <taxon>Polyphaga</taxon>
        <taxon>Cucujiformia</taxon>
        <taxon>Chrysomeloidea</taxon>
        <taxon>Cerambycidae</taxon>
        <taxon>Lamiinae</taxon>
        <taxon>Monochamini</taxon>
        <taxon>Molorchus</taxon>
    </lineage>
</organism>
<feature type="transmembrane region" description="Helical" evidence="5">
    <location>
        <begin position="362"/>
        <end position="385"/>
    </location>
</feature>
<keyword evidence="2 5" id="KW-0812">Transmembrane</keyword>
<feature type="transmembrane region" description="Helical" evidence="5">
    <location>
        <begin position="397"/>
        <end position="418"/>
    </location>
</feature>
<feature type="domain" description="TRC8-like N-terminal" evidence="6">
    <location>
        <begin position="10"/>
        <end position="463"/>
    </location>
</feature>
<feature type="transmembrane region" description="Helical" evidence="5">
    <location>
        <begin position="294"/>
        <end position="313"/>
    </location>
</feature>